<dbReference type="PROSITE" id="PS50850">
    <property type="entry name" value="MFS"/>
    <property type="match status" value="1"/>
</dbReference>
<feature type="transmembrane region" description="Helical" evidence="5">
    <location>
        <begin position="12"/>
        <end position="37"/>
    </location>
</feature>
<evidence type="ECO:0000259" key="6">
    <source>
        <dbReference type="PROSITE" id="PS50850"/>
    </source>
</evidence>
<sequence length="486" mass="49499">MNGDESASAGRSWLGVATLLVGTLLPPLDFFIVNLAMPSIQDELGGGDLLGRQVVAAYAATYAVTLILGGRVGDLYGRQRVFVVGVVGFAVASLLCGVAPEPDVLILGRILQGVTAALMAPQSLALIRASLSGRQQSLALGFHGAVFGLAAVLGQSLGGLLVAADVFGLGWRVIFLINLPFAALAAAGSVVLRARRPERTELLDVVGAVLLFVGLAGIVVPLVEGHALGWPWWCWVVLVAAGATLAGFWRRQHRLAADVVDGAALRVRPLVPPTAVSATGVRGGLVALLLFYSITAFFLAFSTYQQAAGRTPFQAGLDILPLGVGFLIGPLTVHRLAGLLPRGVAVLGLCMEAAGFVVFAALAVAVGHTAWTAVPLAVIGLGQGLALPSLVRLTVARVPGRYAGLASGLVNATLQISAALSVAIVGTVYFALADASGQTTAMTATALIIAALLLTAALMARSVAAVPAAGDSDEPTSAPAAATNER</sequence>
<evidence type="ECO:0000256" key="3">
    <source>
        <dbReference type="ARBA" id="ARBA00022989"/>
    </source>
</evidence>
<feature type="transmembrane region" description="Helical" evidence="5">
    <location>
        <begin position="285"/>
        <end position="307"/>
    </location>
</feature>
<feature type="transmembrane region" description="Helical" evidence="5">
    <location>
        <begin position="370"/>
        <end position="391"/>
    </location>
</feature>
<name>A0ABN2NB90_9PSEU</name>
<evidence type="ECO:0000256" key="5">
    <source>
        <dbReference type="SAM" id="Phobius"/>
    </source>
</evidence>
<feature type="transmembrane region" description="Helical" evidence="5">
    <location>
        <begin position="412"/>
        <end position="433"/>
    </location>
</feature>
<dbReference type="PANTHER" id="PTHR42718">
    <property type="entry name" value="MAJOR FACILITATOR SUPERFAMILY MULTIDRUG TRANSPORTER MFSC"/>
    <property type="match status" value="1"/>
</dbReference>
<accession>A0ABN2NB90</accession>
<dbReference type="PANTHER" id="PTHR42718:SF39">
    <property type="entry name" value="ACTINORHODIN TRANSPORTER-RELATED"/>
    <property type="match status" value="1"/>
</dbReference>
<comment type="caution">
    <text evidence="7">The sequence shown here is derived from an EMBL/GenBank/DDBJ whole genome shotgun (WGS) entry which is preliminary data.</text>
</comment>
<feature type="transmembrane region" description="Helical" evidence="5">
    <location>
        <begin position="81"/>
        <end position="100"/>
    </location>
</feature>
<reference evidence="7 8" key="1">
    <citation type="journal article" date="2019" name="Int. J. Syst. Evol. Microbiol.">
        <title>The Global Catalogue of Microorganisms (GCM) 10K type strain sequencing project: providing services to taxonomists for standard genome sequencing and annotation.</title>
        <authorList>
            <consortium name="The Broad Institute Genomics Platform"/>
            <consortium name="The Broad Institute Genome Sequencing Center for Infectious Disease"/>
            <person name="Wu L."/>
            <person name="Ma J."/>
        </authorList>
    </citation>
    <scope>NUCLEOTIDE SEQUENCE [LARGE SCALE GENOMIC DNA]</scope>
    <source>
        <strain evidence="7 8">JCM 16009</strain>
    </source>
</reference>
<dbReference type="InterPro" id="IPR020846">
    <property type="entry name" value="MFS_dom"/>
</dbReference>
<evidence type="ECO:0000256" key="1">
    <source>
        <dbReference type="ARBA" id="ARBA00004651"/>
    </source>
</evidence>
<evidence type="ECO:0000256" key="4">
    <source>
        <dbReference type="ARBA" id="ARBA00023136"/>
    </source>
</evidence>
<keyword evidence="3 5" id="KW-1133">Transmembrane helix</keyword>
<dbReference type="InterPro" id="IPR011701">
    <property type="entry name" value="MFS"/>
</dbReference>
<feature type="transmembrane region" description="Helical" evidence="5">
    <location>
        <begin position="139"/>
        <end position="163"/>
    </location>
</feature>
<evidence type="ECO:0000313" key="8">
    <source>
        <dbReference type="Proteomes" id="UP001500449"/>
    </source>
</evidence>
<gene>
    <name evidence="7" type="ORF">GCM10009836_45090</name>
</gene>
<feature type="transmembrane region" description="Helical" evidence="5">
    <location>
        <begin position="439"/>
        <end position="460"/>
    </location>
</feature>
<dbReference type="RefSeq" id="WP_344420438.1">
    <property type="nucleotide sequence ID" value="NZ_BAAAQK010000018.1"/>
</dbReference>
<keyword evidence="4 5" id="KW-0472">Membrane</keyword>
<dbReference type="EMBL" id="BAAAQK010000018">
    <property type="protein sequence ID" value="GAA1859934.1"/>
    <property type="molecule type" value="Genomic_DNA"/>
</dbReference>
<dbReference type="SUPFAM" id="SSF103473">
    <property type="entry name" value="MFS general substrate transporter"/>
    <property type="match status" value="1"/>
</dbReference>
<feature type="transmembrane region" description="Helical" evidence="5">
    <location>
        <begin position="344"/>
        <end position="364"/>
    </location>
</feature>
<dbReference type="CDD" id="cd17321">
    <property type="entry name" value="MFS_MMR_MDR_like"/>
    <property type="match status" value="1"/>
</dbReference>
<dbReference type="Pfam" id="PF07690">
    <property type="entry name" value="MFS_1"/>
    <property type="match status" value="2"/>
</dbReference>
<feature type="transmembrane region" description="Helical" evidence="5">
    <location>
        <begin position="319"/>
        <end position="337"/>
    </location>
</feature>
<proteinExistence type="predicted"/>
<evidence type="ECO:0000256" key="2">
    <source>
        <dbReference type="ARBA" id="ARBA00022692"/>
    </source>
</evidence>
<comment type="subcellular location">
    <subcellularLocation>
        <location evidence="1">Cell membrane</location>
        <topology evidence="1">Multi-pass membrane protein</topology>
    </subcellularLocation>
</comment>
<dbReference type="PRINTS" id="PR01036">
    <property type="entry name" value="TCRTETB"/>
</dbReference>
<dbReference type="Gene3D" id="1.20.1720.10">
    <property type="entry name" value="Multidrug resistance protein D"/>
    <property type="match status" value="1"/>
</dbReference>
<keyword evidence="8" id="KW-1185">Reference proteome</keyword>
<feature type="transmembrane region" description="Helical" evidence="5">
    <location>
        <begin position="229"/>
        <end position="249"/>
    </location>
</feature>
<dbReference type="Gene3D" id="1.20.1250.20">
    <property type="entry name" value="MFS general substrate transporter like domains"/>
    <property type="match status" value="1"/>
</dbReference>
<feature type="transmembrane region" description="Helical" evidence="5">
    <location>
        <begin position="202"/>
        <end position="223"/>
    </location>
</feature>
<organism evidence="7 8">
    <name type="scientific">Pseudonocardia ailaonensis</name>
    <dbReference type="NCBI Taxonomy" id="367279"/>
    <lineage>
        <taxon>Bacteria</taxon>
        <taxon>Bacillati</taxon>
        <taxon>Actinomycetota</taxon>
        <taxon>Actinomycetes</taxon>
        <taxon>Pseudonocardiales</taxon>
        <taxon>Pseudonocardiaceae</taxon>
        <taxon>Pseudonocardia</taxon>
    </lineage>
</organism>
<evidence type="ECO:0000313" key="7">
    <source>
        <dbReference type="EMBL" id="GAA1859934.1"/>
    </source>
</evidence>
<feature type="transmembrane region" description="Helical" evidence="5">
    <location>
        <begin position="169"/>
        <end position="190"/>
    </location>
</feature>
<dbReference type="Proteomes" id="UP001500449">
    <property type="component" value="Unassembled WGS sequence"/>
</dbReference>
<feature type="domain" description="Major facilitator superfamily (MFS) profile" evidence="6">
    <location>
        <begin position="15"/>
        <end position="463"/>
    </location>
</feature>
<keyword evidence="2 5" id="KW-0812">Transmembrane</keyword>
<dbReference type="InterPro" id="IPR036259">
    <property type="entry name" value="MFS_trans_sf"/>
</dbReference>
<feature type="transmembrane region" description="Helical" evidence="5">
    <location>
        <begin position="49"/>
        <end position="69"/>
    </location>
</feature>
<protein>
    <submittedName>
        <fullName evidence="7">MFS transporter</fullName>
    </submittedName>
</protein>
<feature type="transmembrane region" description="Helical" evidence="5">
    <location>
        <begin position="106"/>
        <end position="127"/>
    </location>
</feature>